<protein>
    <submittedName>
        <fullName evidence="2">VOC family protein</fullName>
    </submittedName>
</protein>
<reference evidence="2" key="1">
    <citation type="submission" date="2020-12" db="EMBL/GenBank/DDBJ databases">
        <title>Geomonas sp. Red875, isolated from river sediment.</title>
        <authorList>
            <person name="Xu Z."/>
            <person name="Zhang Z."/>
            <person name="Masuda Y."/>
            <person name="Itoh H."/>
            <person name="Senoo K."/>
        </authorList>
    </citation>
    <scope>NUCLEOTIDE SEQUENCE</scope>
    <source>
        <strain evidence="2">Red875</strain>
    </source>
</reference>
<dbReference type="EMBL" id="JAEMHM010000019">
    <property type="protein sequence ID" value="MBJ6727063.1"/>
    <property type="molecule type" value="Genomic_DNA"/>
</dbReference>
<sequence>MNGSQLLTIQLVVEDLDATEAFYRGILELPVERALTAVGAPEHLVMTVEGVQVIFVEEDAVEMEHPILVPRLESFPKGVGMTLHLTVRDLDFVHGEILEEDLEILYPPKLNPYGALELWCFDPDGYLVVLQEPRRRAPVP</sequence>
<proteinExistence type="predicted"/>
<dbReference type="RefSeq" id="WP_199385980.1">
    <property type="nucleotide sequence ID" value="NZ_JAEMHM010000019.1"/>
</dbReference>
<dbReference type="InterPro" id="IPR004360">
    <property type="entry name" value="Glyas_Fos-R_dOase_dom"/>
</dbReference>
<accession>A0A8J7M1Z1</accession>
<dbReference type="Gene3D" id="3.10.180.10">
    <property type="entry name" value="2,3-Dihydroxybiphenyl 1,2-Dioxygenase, domain 1"/>
    <property type="match status" value="1"/>
</dbReference>
<evidence type="ECO:0000313" key="2">
    <source>
        <dbReference type="EMBL" id="MBJ6727063.1"/>
    </source>
</evidence>
<dbReference type="Proteomes" id="UP000636888">
    <property type="component" value="Unassembled WGS sequence"/>
</dbReference>
<evidence type="ECO:0000259" key="1">
    <source>
        <dbReference type="Pfam" id="PF00903"/>
    </source>
</evidence>
<dbReference type="CDD" id="cd06587">
    <property type="entry name" value="VOC"/>
    <property type="match status" value="1"/>
</dbReference>
<comment type="caution">
    <text evidence="2">The sequence shown here is derived from an EMBL/GenBank/DDBJ whole genome shotgun (WGS) entry which is preliminary data.</text>
</comment>
<dbReference type="AlphaFoldDB" id="A0A8J7M1Z1"/>
<organism evidence="2 3">
    <name type="scientific">Geomesophilobacter sediminis</name>
    <dbReference type="NCBI Taxonomy" id="2798584"/>
    <lineage>
        <taxon>Bacteria</taxon>
        <taxon>Pseudomonadati</taxon>
        <taxon>Thermodesulfobacteriota</taxon>
        <taxon>Desulfuromonadia</taxon>
        <taxon>Geobacterales</taxon>
        <taxon>Geobacteraceae</taxon>
        <taxon>Geomesophilobacter</taxon>
    </lineage>
</organism>
<gene>
    <name evidence="2" type="ORF">JFN93_20315</name>
</gene>
<dbReference type="Pfam" id="PF00903">
    <property type="entry name" value="Glyoxalase"/>
    <property type="match status" value="1"/>
</dbReference>
<keyword evidence="3" id="KW-1185">Reference proteome</keyword>
<dbReference type="InterPro" id="IPR029068">
    <property type="entry name" value="Glyas_Bleomycin-R_OHBP_Dase"/>
</dbReference>
<evidence type="ECO:0000313" key="3">
    <source>
        <dbReference type="Proteomes" id="UP000636888"/>
    </source>
</evidence>
<dbReference type="SUPFAM" id="SSF54593">
    <property type="entry name" value="Glyoxalase/Bleomycin resistance protein/Dihydroxybiphenyl dioxygenase"/>
    <property type="match status" value="1"/>
</dbReference>
<name>A0A8J7M1Z1_9BACT</name>
<feature type="domain" description="Glyoxalase/fosfomycin resistance/dioxygenase" evidence="1">
    <location>
        <begin position="7"/>
        <end position="129"/>
    </location>
</feature>